<dbReference type="GO" id="GO:0007059">
    <property type="term" value="P:chromosome segregation"/>
    <property type="evidence" value="ECO:0007669"/>
    <property type="project" value="UniProtKB-KW"/>
</dbReference>
<dbReference type="InterPro" id="IPR004107">
    <property type="entry name" value="Integrase_SAM-like_N"/>
</dbReference>
<evidence type="ECO:0000313" key="14">
    <source>
        <dbReference type="EMBL" id="HCL03794.1"/>
    </source>
</evidence>
<dbReference type="InterPro" id="IPR011010">
    <property type="entry name" value="DNA_brk_join_enz"/>
</dbReference>
<dbReference type="GO" id="GO:0006310">
    <property type="term" value="P:DNA recombination"/>
    <property type="evidence" value="ECO:0007669"/>
    <property type="project" value="UniProtKB-KW"/>
</dbReference>
<dbReference type="InterPro" id="IPR050090">
    <property type="entry name" value="Tyrosine_recombinase_XerCD"/>
</dbReference>
<dbReference type="PANTHER" id="PTHR30349:SF77">
    <property type="entry name" value="TYROSINE RECOMBINASE XERC"/>
    <property type="match status" value="1"/>
</dbReference>
<proteinExistence type="inferred from homology"/>
<dbReference type="AlphaFoldDB" id="A0A3D2XA30"/>
<dbReference type="PROSITE" id="PS51898">
    <property type="entry name" value="TYR_RECOMBINASE"/>
    <property type="match status" value="1"/>
</dbReference>
<organism evidence="14 15">
    <name type="scientific">Lachnoclostridium phytofermentans</name>
    <dbReference type="NCBI Taxonomy" id="66219"/>
    <lineage>
        <taxon>Bacteria</taxon>
        <taxon>Bacillati</taxon>
        <taxon>Bacillota</taxon>
        <taxon>Clostridia</taxon>
        <taxon>Lachnospirales</taxon>
        <taxon>Lachnospiraceae</taxon>
    </lineage>
</organism>
<keyword evidence="7" id="KW-0229">DNA integration</keyword>
<evidence type="ECO:0000256" key="8">
    <source>
        <dbReference type="ARBA" id="ARBA00023125"/>
    </source>
</evidence>
<feature type="domain" description="Tyr recombinase" evidence="12">
    <location>
        <begin position="155"/>
        <end position="331"/>
    </location>
</feature>
<evidence type="ECO:0000256" key="3">
    <source>
        <dbReference type="ARBA" id="ARBA00008857"/>
    </source>
</evidence>
<accession>A0A3D2XA30</accession>
<dbReference type="GO" id="GO:0003677">
    <property type="term" value="F:DNA binding"/>
    <property type="evidence" value="ECO:0007669"/>
    <property type="project" value="UniProtKB-UniRule"/>
</dbReference>
<dbReference type="InterPro" id="IPR010998">
    <property type="entry name" value="Integrase_recombinase_N"/>
</dbReference>
<dbReference type="PANTHER" id="PTHR30349">
    <property type="entry name" value="PHAGE INTEGRASE-RELATED"/>
    <property type="match status" value="1"/>
</dbReference>
<keyword evidence="4" id="KW-0963">Cytoplasm</keyword>
<evidence type="ECO:0000256" key="7">
    <source>
        <dbReference type="ARBA" id="ARBA00022908"/>
    </source>
</evidence>
<name>A0A3D2XA30_9FIRM</name>
<feature type="domain" description="Core-binding (CB)" evidence="13">
    <location>
        <begin position="45"/>
        <end position="134"/>
    </location>
</feature>
<evidence type="ECO:0000313" key="15">
    <source>
        <dbReference type="Proteomes" id="UP000262969"/>
    </source>
</evidence>
<dbReference type="SUPFAM" id="SSF56349">
    <property type="entry name" value="DNA breaking-rejoining enzymes"/>
    <property type="match status" value="1"/>
</dbReference>
<dbReference type="Gene3D" id="1.10.150.130">
    <property type="match status" value="1"/>
</dbReference>
<evidence type="ECO:0000256" key="1">
    <source>
        <dbReference type="ARBA" id="ARBA00003283"/>
    </source>
</evidence>
<evidence type="ECO:0000259" key="13">
    <source>
        <dbReference type="PROSITE" id="PS51900"/>
    </source>
</evidence>
<keyword evidence="9" id="KW-0233">DNA recombination</keyword>
<evidence type="ECO:0000259" key="12">
    <source>
        <dbReference type="PROSITE" id="PS51898"/>
    </source>
</evidence>
<protein>
    <recommendedName>
        <fullName evidence="16">Integrase</fullName>
    </recommendedName>
</protein>
<evidence type="ECO:0000256" key="6">
    <source>
        <dbReference type="ARBA" id="ARBA00022829"/>
    </source>
</evidence>
<dbReference type="InterPro" id="IPR002104">
    <property type="entry name" value="Integrase_catalytic"/>
</dbReference>
<evidence type="ECO:0000256" key="2">
    <source>
        <dbReference type="ARBA" id="ARBA00004496"/>
    </source>
</evidence>
<evidence type="ECO:0000256" key="4">
    <source>
        <dbReference type="ARBA" id="ARBA00022490"/>
    </source>
</evidence>
<comment type="function">
    <text evidence="1">Site-specific tyrosine recombinase, which acts by catalyzing the cutting and rejoining of the recombining DNA molecules.</text>
</comment>
<evidence type="ECO:0000256" key="10">
    <source>
        <dbReference type="ARBA" id="ARBA00023306"/>
    </source>
</evidence>
<gene>
    <name evidence="14" type="ORF">DHW61_15545</name>
</gene>
<keyword evidence="6" id="KW-0159">Chromosome partition</keyword>
<comment type="caution">
    <text evidence="14">The sequence shown here is derived from an EMBL/GenBank/DDBJ whole genome shotgun (WGS) entry which is preliminary data.</text>
</comment>
<comment type="similarity">
    <text evidence="3">Belongs to the 'phage' integrase family.</text>
</comment>
<keyword evidence="8 11" id="KW-0238">DNA-binding</keyword>
<dbReference type="InterPro" id="IPR013762">
    <property type="entry name" value="Integrase-like_cat_sf"/>
</dbReference>
<dbReference type="EMBL" id="DPVV01000516">
    <property type="protein sequence ID" value="HCL03794.1"/>
    <property type="molecule type" value="Genomic_DNA"/>
</dbReference>
<dbReference type="Proteomes" id="UP000262969">
    <property type="component" value="Unassembled WGS sequence"/>
</dbReference>
<dbReference type="InterPro" id="IPR044068">
    <property type="entry name" value="CB"/>
</dbReference>
<dbReference type="Gene3D" id="1.10.443.10">
    <property type="entry name" value="Intergrase catalytic core"/>
    <property type="match status" value="1"/>
</dbReference>
<dbReference type="GO" id="GO:0005737">
    <property type="term" value="C:cytoplasm"/>
    <property type="evidence" value="ECO:0007669"/>
    <property type="project" value="UniProtKB-SubCell"/>
</dbReference>
<evidence type="ECO:0000256" key="9">
    <source>
        <dbReference type="ARBA" id="ARBA00023172"/>
    </source>
</evidence>
<dbReference type="PROSITE" id="PS51900">
    <property type="entry name" value="CB"/>
    <property type="match status" value="1"/>
</dbReference>
<reference evidence="14 15" key="1">
    <citation type="journal article" date="2018" name="Nat. Biotechnol.">
        <title>A standardized bacterial taxonomy based on genome phylogeny substantially revises the tree of life.</title>
        <authorList>
            <person name="Parks D.H."/>
            <person name="Chuvochina M."/>
            <person name="Waite D.W."/>
            <person name="Rinke C."/>
            <person name="Skarshewski A."/>
            <person name="Chaumeil P.A."/>
            <person name="Hugenholtz P."/>
        </authorList>
    </citation>
    <scope>NUCLEOTIDE SEQUENCE [LARGE SCALE GENOMIC DNA]</scope>
    <source>
        <strain evidence="14">UBA11728</strain>
    </source>
</reference>
<dbReference type="GO" id="GO:0015074">
    <property type="term" value="P:DNA integration"/>
    <property type="evidence" value="ECO:0007669"/>
    <property type="project" value="UniProtKB-KW"/>
</dbReference>
<evidence type="ECO:0000256" key="5">
    <source>
        <dbReference type="ARBA" id="ARBA00022618"/>
    </source>
</evidence>
<evidence type="ECO:0000256" key="11">
    <source>
        <dbReference type="PROSITE-ProRule" id="PRU01248"/>
    </source>
</evidence>
<dbReference type="GO" id="GO:0051301">
    <property type="term" value="P:cell division"/>
    <property type="evidence" value="ECO:0007669"/>
    <property type="project" value="UniProtKB-KW"/>
</dbReference>
<dbReference type="Pfam" id="PF13495">
    <property type="entry name" value="Phage_int_SAM_4"/>
    <property type="match status" value="1"/>
</dbReference>
<evidence type="ECO:0008006" key="16">
    <source>
        <dbReference type="Google" id="ProtNLM"/>
    </source>
</evidence>
<keyword evidence="10" id="KW-0131">Cell cycle</keyword>
<dbReference type="Pfam" id="PF00589">
    <property type="entry name" value="Phage_integrase"/>
    <property type="match status" value="1"/>
</dbReference>
<keyword evidence="5" id="KW-0132">Cell division</keyword>
<sequence>MISNSKFINDVICAMAVDLDSRELQKLENVLNSNLHGKQISDECTELSTYSDDNDYILKVFAANKKLENLSDKSISQYVRTTRNMLLTLDKNYKDINADDIKYYLALYQSRNKVSMNTLANTKRFLSAFFAWAEEEDYIPKNPTRKIKNIKQIHKEKEYLTDDEVEHIRDACKTKREIAMVNFLLSVGCRVSELANINIKDIDFENDSVTIYGSKTKTYRKGYLNASAKLHLRNYLMSRNDDNEALFVRSRGKHERLGNSSLQKELQSVADRAGVTKHVTVHLFRKTFATRLSSSGVRIEIIKELLGHADISVTEKNYVTINKDDIKAAHRRGAA</sequence>
<comment type="subcellular location">
    <subcellularLocation>
        <location evidence="2">Cytoplasm</location>
    </subcellularLocation>
</comment>